<protein>
    <recommendedName>
        <fullName evidence="1">Probable branched-chain-amino-acid aminotransferase</fullName>
    </recommendedName>
</protein>
<dbReference type="NCBIfam" id="TIGR00553">
    <property type="entry name" value="pabB"/>
    <property type="match status" value="1"/>
</dbReference>
<dbReference type="Proteomes" id="UP000618591">
    <property type="component" value="Unassembled WGS sequence"/>
</dbReference>
<dbReference type="InterPro" id="IPR001544">
    <property type="entry name" value="Aminotrans_IV"/>
</dbReference>
<dbReference type="Gene3D" id="3.20.10.10">
    <property type="entry name" value="D-amino Acid Aminotransferase, subunit A, domain 2"/>
    <property type="match status" value="1"/>
</dbReference>
<dbReference type="Pfam" id="PF00425">
    <property type="entry name" value="Chorismate_bind"/>
    <property type="match status" value="1"/>
</dbReference>
<dbReference type="InterPro" id="IPR015890">
    <property type="entry name" value="Chorismate_C"/>
</dbReference>
<proteinExistence type="predicted"/>
<dbReference type="PANTHER" id="PTHR11236:SF50">
    <property type="entry name" value="AMINODEOXYCHORISMATE SYNTHASE COMPONENT 1"/>
    <property type="match status" value="1"/>
</dbReference>
<accession>A0ABQ1GWA8</accession>
<dbReference type="PRINTS" id="PR00095">
    <property type="entry name" value="ANTSNTHASEI"/>
</dbReference>
<dbReference type="Gene3D" id="3.60.120.10">
    <property type="entry name" value="Anthranilate synthase"/>
    <property type="match status" value="1"/>
</dbReference>
<reference evidence="4" key="1">
    <citation type="journal article" date="2019" name="Int. J. Syst. Evol. Microbiol.">
        <title>The Global Catalogue of Microorganisms (GCM) 10K type strain sequencing project: providing services to taxonomists for standard genome sequencing and annotation.</title>
        <authorList>
            <consortium name="The Broad Institute Genomics Platform"/>
            <consortium name="The Broad Institute Genome Sequencing Center for Infectious Disease"/>
            <person name="Wu L."/>
            <person name="Ma J."/>
        </authorList>
    </citation>
    <scope>NUCLEOTIDE SEQUENCE [LARGE SCALE GENOMIC DNA]</scope>
    <source>
        <strain evidence="4">CGMCC 1.10106</strain>
    </source>
</reference>
<dbReference type="InterPro" id="IPR043131">
    <property type="entry name" value="BCAT-like_N"/>
</dbReference>
<dbReference type="EMBL" id="BMDW01000012">
    <property type="protein sequence ID" value="GGA51224.1"/>
    <property type="molecule type" value="Genomic_DNA"/>
</dbReference>
<evidence type="ECO:0000259" key="2">
    <source>
        <dbReference type="Pfam" id="PF00425"/>
    </source>
</evidence>
<dbReference type="PANTHER" id="PTHR11236">
    <property type="entry name" value="AMINOBENZOATE/ANTHRANILATE SYNTHASE"/>
    <property type="match status" value="1"/>
</dbReference>
<dbReference type="InterPro" id="IPR043132">
    <property type="entry name" value="BCAT-like_C"/>
</dbReference>
<sequence>MLSLPLLRAPFVLLDDARDGGAAARLYVDPVRIVTANTVDAVRPALDAIRAAQQAGLHAAGFLSYEAGAAFEPALADPAPSNLPLLWFGLFERYTEIGVDQVAGLLPDPAGAWSGRPEPAIDRATYDSHFALVQAKIAAGDLYQANLTYRAQLALRGDPLSLYTRLRGTARAGFGALIDTGSGAGGATILSLSPELFFALDGTTLTCRPMKGTARRGADAREDAAIVAMLTSDPKQRAENLMIVDLMRNDLSRVARAGSVAVPVLFDVETYPTVHQMVSTVTAEIAPETDAVDVLAALFPCGSITGAPKIAAMQAIAEIEGGARGLYTGAIGRFDASGDAMFNVAIRTLTLAHRAEHASFGAGGGIVADSRASEEWDEARAKTDFLTRDASAFDLIETMAFDPEHGIALLDRHLHRLAASARAFDFPFDRHAARNELQAATFRLRDARKVRLVVAPSGAVAVEVAPMPAAHAALSVAVVPLPVAPADIRLRHKTSDRRFYDDARIRAGVDEVVFERPDGRLTEGSFTSLFVPRKDGAGRDILVTPPCSVGLLPGVLRADLLESGRAIEGDLTAADLATDFFVGNALRGLIVARLAVAAMPRAR</sequence>
<feature type="domain" description="Chorismate-utilising enzyme C-terminal" evidence="2">
    <location>
        <begin position="123"/>
        <end position="382"/>
    </location>
</feature>
<dbReference type="InterPro" id="IPR005802">
    <property type="entry name" value="ADC_synth_comp_1"/>
</dbReference>
<dbReference type="InterPro" id="IPR036038">
    <property type="entry name" value="Aminotransferase-like"/>
</dbReference>
<dbReference type="InterPro" id="IPR005801">
    <property type="entry name" value="ADC_synthase"/>
</dbReference>
<dbReference type="SUPFAM" id="SSF56322">
    <property type="entry name" value="ADC synthase"/>
    <property type="match status" value="1"/>
</dbReference>
<dbReference type="InterPro" id="IPR019999">
    <property type="entry name" value="Anth_synth_I-like"/>
</dbReference>
<keyword evidence="4" id="KW-1185">Reference proteome</keyword>
<dbReference type="Pfam" id="PF01063">
    <property type="entry name" value="Aminotran_4"/>
    <property type="match status" value="1"/>
</dbReference>
<evidence type="ECO:0000313" key="3">
    <source>
        <dbReference type="EMBL" id="GGA51224.1"/>
    </source>
</evidence>
<gene>
    <name evidence="3" type="ORF">GCM10011395_21970</name>
</gene>
<organism evidence="3 4">
    <name type="scientific">Sphingomonas psychrolutea</name>
    <dbReference type="NCBI Taxonomy" id="1259676"/>
    <lineage>
        <taxon>Bacteria</taxon>
        <taxon>Pseudomonadati</taxon>
        <taxon>Pseudomonadota</taxon>
        <taxon>Alphaproteobacteria</taxon>
        <taxon>Sphingomonadales</taxon>
        <taxon>Sphingomonadaceae</taxon>
        <taxon>Sphingomonas</taxon>
    </lineage>
</organism>
<dbReference type="Gene3D" id="3.30.470.10">
    <property type="match status" value="1"/>
</dbReference>
<evidence type="ECO:0000313" key="4">
    <source>
        <dbReference type="Proteomes" id="UP000618591"/>
    </source>
</evidence>
<evidence type="ECO:0000256" key="1">
    <source>
        <dbReference type="ARBA" id="ARBA00014472"/>
    </source>
</evidence>
<dbReference type="SUPFAM" id="SSF56752">
    <property type="entry name" value="D-aminoacid aminotransferase-like PLP-dependent enzymes"/>
    <property type="match status" value="1"/>
</dbReference>
<name>A0ABQ1GWA8_9SPHN</name>
<comment type="caution">
    <text evidence="3">The sequence shown here is derived from an EMBL/GenBank/DDBJ whole genome shotgun (WGS) entry which is preliminary data.</text>
</comment>